<dbReference type="InterPro" id="IPR035907">
    <property type="entry name" value="Hppk_sf"/>
</dbReference>
<dbReference type="NCBIfam" id="TIGR01498">
    <property type="entry name" value="folK"/>
    <property type="match status" value="1"/>
</dbReference>
<dbReference type="Gene3D" id="3.30.70.560">
    <property type="entry name" value="7,8-Dihydro-6-hydroxymethylpterin-pyrophosphokinase HPPK"/>
    <property type="match status" value="1"/>
</dbReference>
<dbReference type="GO" id="GO:0003848">
    <property type="term" value="F:2-amino-4-hydroxy-6-hydroxymethyldihydropteridine diphosphokinase activity"/>
    <property type="evidence" value="ECO:0007669"/>
    <property type="project" value="UniProtKB-EC"/>
</dbReference>
<dbReference type="UniPathway" id="UPA00077">
    <property type="reaction ID" value="UER00155"/>
</dbReference>
<keyword evidence="9" id="KW-0289">Folate biosynthesis</keyword>
<dbReference type="SUPFAM" id="SSF55083">
    <property type="entry name" value="6-hydroxymethyl-7,8-dihydropterin pyrophosphokinase, HPPK"/>
    <property type="match status" value="1"/>
</dbReference>
<evidence type="ECO:0000256" key="12">
    <source>
        <dbReference type="ARBA" id="ARBA00033413"/>
    </source>
</evidence>
<dbReference type="GO" id="GO:0046656">
    <property type="term" value="P:folic acid biosynthetic process"/>
    <property type="evidence" value="ECO:0007669"/>
    <property type="project" value="UniProtKB-KW"/>
</dbReference>
<dbReference type="Proteomes" id="UP000231292">
    <property type="component" value="Unassembled WGS sequence"/>
</dbReference>
<evidence type="ECO:0000256" key="9">
    <source>
        <dbReference type="ARBA" id="ARBA00022909"/>
    </source>
</evidence>
<comment type="caution">
    <text evidence="14">The sequence shown here is derived from an EMBL/GenBank/DDBJ whole genome shotgun (WGS) entry which is preliminary data.</text>
</comment>
<dbReference type="PANTHER" id="PTHR43071:SF1">
    <property type="entry name" value="2-AMINO-4-HYDROXY-6-HYDROXYMETHYLDIHYDROPTERIDINE PYROPHOSPHOKINASE"/>
    <property type="match status" value="1"/>
</dbReference>
<accession>A0A2G9YKX6</accession>
<evidence type="ECO:0000256" key="11">
    <source>
        <dbReference type="ARBA" id="ARBA00029766"/>
    </source>
</evidence>
<keyword evidence="7 14" id="KW-0418">Kinase</keyword>
<name>A0A2G9YKX6_9BACT</name>
<dbReference type="GO" id="GO:0016301">
    <property type="term" value="F:kinase activity"/>
    <property type="evidence" value="ECO:0007669"/>
    <property type="project" value="UniProtKB-KW"/>
</dbReference>
<keyword evidence="6" id="KW-0547">Nucleotide-binding</keyword>
<keyword evidence="8" id="KW-0067">ATP-binding</keyword>
<dbReference type="AlphaFoldDB" id="A0A2G9YKX6"/>
<sequence length="133" mass="15000">MVICYIGVGSNLGDRVKNIKSAIKEIGALKRTKVMKASKLIETKPVGGLKLQPKFLNAALKIKTSLFPVALLKNLKIIEKQLGRVKTVRNGPRTIDLDILLYGDRIMHTRDLIIPHPRMFKRDFVIRSLSKII</sequence>
<dbReference type="PROSITE" id="PS00794">
    <property type="entry name" value="HPPK"/>
    <property type="match status" value="1"/>
</dbReference>
<dbReference type="CDD" id="cd00483">
    <property type="entry name" value="HPPK"/>
    <property type="match status" value="1"/>
</dbReference>
<keyword evidence="5" id="KW-0808">Transferase</keyword>
<dbReference type="Pfam" id="PF01288">
    <property type="entry name" value="HPPK"/>
    <property type="match status" value="1"/>
</dbReference>
<evidence type="ECO:0000259" key="13">
    <source>
        <dbReference type="PROSITE" id="PS00794"/>
    </source>
</evidence>
<evidence type="ECO:0000256" key="4">
    <source>
        <dbReference type="ARBA" id="ARBA00016218"/>
    </source>
</evidence>
<evidence type="ECO:0000313" key="14">
    <source>
        <dbReference type="EMBL" id="PIP19889.1"/>
    </source>
</evidence>
<evidence type="ECO:0000256" key="6">
    <source>
        <dbReference type="ARBA" id="ARBA00022741"/>
    </source>
</evidence>
<comment type="function">
    <text evidence="10">Catalyzes the transfer of pyrophosphate from adenosine triphosphate (ATP) to 6-hydroxymethyl-7,8-dihydropterin, an enzymatic step in folate biosynthesis pathway.</text>
</comment>
<evidence type="ECO:0000256" key="3">
    <source>
        <dbReference type="ARBA" id="ARBA00013253"/>
    </source>
</evidence>
<evidence type="ECO:0000256" key="1">
    <source>
        <dbReference type="ARBA" id="ARBA00005051"/>
    </source>
</evidence>
<proteinExistence type="inferred from homology"/>
<dbReference type="PANTHER" id="PTHR43071">
    <property type="entry name" value="2-AMINO-4-HYDROXY-6-HYDROXYMETHYLDIHYDROPTERIDINE PYROPHOSPHOKINASE"/>
    <property type="match status" value="1"/>
</dbReference>
<evidence type="ECO:0000256" key="8">
    <source>
        <dbReference type="ARBA" id="ARBA00022840"/>
    </source>
</evidence>
<protein>
    <recommendedName>
        <fullName evidence="4">2-amino-4-hydroxy-6-hydroxymethyldihydropteridine pyrophosphokinase</fullName>
        <ecNumber evidence="3">2.7.6.3</ecNumber>
    </recommendedName>
    <alternativeName>
        <fullName evidence="11">6-hydroxymethyl-7,8-dihydropterin pyrophosphokinase</fullName>
    </alternativeName>
    <alternativeName>
        <fullName evidence="12">7,8-dihydro-6-hydroxymethylpterin-pyrophosphokinase</fullName>
    </alternativeName>
</protein>
<gene>
    <name evidence="14" type="primary">folK</name>
    <name evidence="14" type="ORF">COX41_00450</name>
</gene>
<comment type="similarity">
    <text evidence="2">Belongs to the HPPK family.</text>
</comment>
<evidence type="ECO:0000256" key="7">
    <source>
        <dbReference type="ARBA" id="ARBA00022777"/>
    </source>
</evidence>
<reference evidence="14 15" key="1">
    <citation type="submission" date="2017-09" db="EMBL/GenBank/DDBJ databases">
        <title>Depth-based differentiation of microbial function through sediment-hosted aquifers and enrichment of novel symbionts in the deep terrestrial subsurface.</title>
        <authorList>
            <person name="Probst A.J."/>
            <person name="Ladd B."/>
            <person name="Jarett J.K."/>
            <person name="Geller-Mcgrath D.E."/>
            <person name="Sieber C.M."/>
            <person name="Emerson J.B."/>
            <person name="Anantharaman K."/>
            <person name="Thomas B.C."/>
            <person name="Malmstrom R."/>
            <person name="Stieglmeier M."/>
            <person name="Klingl A."/>
            <person name="Woyke T."/>
            <person name="Ryan C.M."/>
            <person name="Banfield J.F."/>
        </authorList>
    </citation>
    <scope>NUCLEOTIDE SEQUENCE [LARGE SCALE GENOMIC DNA]</scope>
    <source>
        <strain evidence="14">CG23_combo_of_CG06-09_8_20_14_all_41_10</strain>
    </source>
</reference>
<evidence type="ECO:0000256" key="2">
    <source>
        <dbReference type="ARBA" id="ARBA00005810"/>
    </source>
</evidence>
<evidence type="ECO:0000313" key="15">
    <source>
        <dbReference type="Proteomes" id="UP000231292"/>
    </source>
</evidence>
<organism evidence="14 15">
    <name type="scientific">Candidatus Sherwoodlollariibacterium unditelluris</name>
    <dbReference type="NCBI Taxonomy" id="1974757"/>
    <lineage>
        <taxon>Bacteria</taxon>
        <taxon>Pseudomonadati</taxon>
        <taxon>Candidatus Omnitrophota</taxon>
        <taxon>Candidatus Sherwoodlollariibacterium</taxon>
    </lineage>
</organism>
<comment type="pathway">
    <text evidence="1">Cofactor biosynthesis; tetrahydrofolate biosynthesis; 2-amino-4-hydroxy-6-hydroxymethyl-7,8-dihydropteridine diphosphate from 7,8-dihydroneopterin triphosphate: step 4/4.</text>
</comment>
<dbReference type="InterPro" id="IPR000550">
    <property type="entry name" value="Hppk"/>
</dbReference>
<evidence type="ECO:0000256" key="10">
    <source>
        <dbReference type="ARBA" id="ARBA00029409"/>
    </source>
</evidence>
<dbReference type="EC" id="2.7.6.3" evidence="3"/>
<feature type="domain" description="7,8-dihydro-6-hydroxymethylpterin-pyrophosphokinase" evidence="13">
    <location>
        <begin position="89"/>
        <end position="100"/>
    </location>
</feature>
<dbReference type="GO" id="GO:0005524">
    <property type="term" value="F:ATP binding"/>
    <property type="evidence" value="ECO:0007669"/>
    <property type="project" value="UniProtKB-KW"/>
</dbReference>
<dbReference type="EMBL" id="PCRK01000007">
    <property type="protein sequence ID" value="PIP19889.1"/>
    <property type="molecule type" value="Genomic_DNA"/>
</dbReference>
<evidence type="ECO:0000256" key="5">
    <source>
        <dbReference type="ARBA" id="ARBA00022679"/>
    </source>
</evidence>
<dbReference type="GO" id="GO:0046654">
    <property type="term" value="P:tetrahydrofolate biosynthetic process"/>
    <property type="evidence" value="ECO:0007669"/>
    <property type="project" value="UniProtKB-UniPathway"/>
</dbReference>